<dbReference type="InterPro" id="IPR056906">
    <property type="entry name" value="ORF2/G2P_dom"/>
</dbReference>
<name>A0A0H5Q3W0_9ZZZZ</name>
<proteinExistence type="predicted"/>
<feature type="domain" description="Replication-associated protein ORF2/G2P" evidence="1">
    <location>
        <begin position="60"/>
        <end position="128"/>
    </location>
</feature>
<protein>
    <recommendedName>
        <fullName evidence="1">Replication-associated protein ORF2/G2P domain-containing protein</fullName>
    </recommendedName>
</protein>
<dbReference type="Pfam" id="PF23343">
    <property type="entry name" value="REP_ORF2-G2P"/>
    <property type="match status" value="1"/>
</dbReference>
<sequence length="285" mass="32359">MPRISVSRHGLKAAKMRLQGGALGGGIRGDVGGWSIKATRRNTDFLRSIDERKLTGAGVALTLTLKTCPPSADDWHRLRKAWQERMRRAGMVRIHWVTEWQRRGVPHLHVAIWWPDAYRISDPIRAWLELAEPYGAGMKGQHGKCIDGPVGWFQYLSKHAARGVKHYQRSGDNMPIGWQEKTGRVWGKGGDWPLQAPVFVQLDDEGFYAFRRLVRSWRIGNARASGDKARELHARRMLRYPGDPKISALRPVSEWCNQTQALFFLGNLASRGYGFDLIESKEPTP</sequence>
<reference evidence="2" key="2">
    <citation type="submission" date="2015-07" db="EMBL/GenBank/DDBJ databases">
        <title>Plasmids, circular viruses and viroids from rat gut.</title>
        <authorList>
            <person name="Jorgensen T.J."/>
            <person name="Hansen M.A."/>
            <person name="Xu Z."/>
            <person name="Tabak M.A."/>
            <person name="Sorensen S.J."/>
            <person name="Hansen L.H."/>
        </authorList>
    </citation>
    <scope>NUCLEOTIDE SEQUENCE</scope>
    <source>
        <strain evidence="2">RGFK1151</strain>
    </source>
</reference>
<dbReference type="AlphaFoldDB" id="A0A0H5Q3W0"/>
<organism evidence="2">
    <name type="scientific">uncultured prokaryote</name>
    <dbReference type="NCBI Taxonomy" id="198431"/>
    <lineage>
        <taxon>unclassified sequences</taxon>
        <taxon>environmental samples</taxon>
    </lineage>
</organism>
<reference evidence="2" key="1">
    <citation type="submission" date="2015-06" db="EMBL/GenBank/DDBJ databases">
        <authorList>
            <person name="Joergensen T."/>
        </authorList>
    </citation>
    <scope>NUCLEOTIDE SEQUENCE</scope>
    <source>
        <strain evidence="2">RGFK1151</strain>
    </source>
</reference>
<dbReference type="EMBL" id="LN853729">
    <property type="protein sequence ID" value="CRY96578.1"/>
    <property type="molecule type" value="Genomic_DNA"/>
</dbReference>
<accession>A0A0H5Q3W0</accession>
<evidence type="ECO:0000313" key="2">
    <source>
        <dbReference type="EMBL" id="CRY96578.1"/>
    </source>
</evidence>
<evidence type="ECO:0000259" key="1">
    <source>
        <dbReference type="Pfam" id="PF23343"/>
    </source>
</evidence>